<keyword evidence="3" id="KW-0121">Carboxypeptidase</keyword>
<dbReference type="PANTHER" id="PTHR30023:SF0">
    <property type="entry name" value="PENICILLIN-SENSITIVE CARBOXYPEPTIDASE A"/>
    <property type="match status" value="1"/>
</dbReference>
<keyword evidence="3" id="KW-0645">Protease</keyword>
<sequence>MTAETRVEATRTTASGADPRLGAARIHVIDVADGRVVFDRDGDLPGPTASVLKLLTSAAALAALGPDHRIATRVVAGAEPGEIVLVGGGDVTLTRLPVGTASFYRASAHLETLADAVLAAIGDGVVDRLVLDDSLFAGEPWLPEWDAEGRSPEGYIPFITALQVDGDRDDPTIDDTPRSEDPVGRVGAAFAELVGGGRDIRISRGRALPAAAVLAEVCSPPLSELIRFGLETSDNALMESLARLSAIAIGETADFAGVSRAIPVLLERYGLPIEGLTVRDGSGLSDRNSVPARFVAELLVRAHRREHGLGVIDDMLPATGPDGTFNRNRFTGDDAIVGDAVRAKTGYINIVCSLGGLVRAADGTELAFAVYAVGEMMGDPARAAIDAFVASLYLDGADAA</sequence>
<evidence type="ECO:0000256" key="2">
    <source>
        <dbReference type="ARBA" id="ARBA00022801"/>
    </source>
</evidence>
<evidence type="ECO:0000313" key="3">
    <source>
        <dbReference type="EMBL" id="SIO04649.1"/>
    </source>
</evidence>
<dbReference type="Gene3D" id="3.50.80.20">
    <property type="entry name" value="D-Ala-D-Ala carboxypeptidase C, peptidase S13"/>
    <property type="match status" value="1"/>
</dbReference>
<dbReference type="SUPFAM" id="SSF56601">
    <property type="entry name" value="beta-lactamase/transpeptidase-like"/>
    <property type="match status" value="1"/>
</dbReference>
<dbReference type="InterPro" id="IPR012338">
    <property type="entry name" value="Beta-lactam/transpept-like"/>
</dbReference>
<dbReference type="EMBL" id="FSRJ01000003">
    <property type="protein sequence ID" value="SIO04649.1"/>
    <property type="molecule type" value="Genomic_DNA"/>
</dbReference>
<evidence type="ECO:0000313" key="4">
    <source>
        <dbReference type="Proteomes" id="UP000184699"/>
    </source>
</evidence>
<dbReference type="GO" id="GO:0004185">
    <property type="term" value="F:serine-type carboxypeptidase activity"/>
    <property type="evidence" value="ECO:0007669"/>
    <property type="project" value="InterPro"/>
</dbReference>
<dbReference type="Pfam" id="PF02113">
    <property type="entry name" value="Peptidase_S13"/>
    <property type="match status" value="2"/>
</dbReference>
<dbReference type="GO" id="GO:0006508">
    <property type="term" value="P:proteolysis"/>
    <property type="evidence" value="ECO:0007669"/>
    <property type="project" value="InterPro"/>
</dbReference>
<name>A0A1N6GAS1_9MICO</name>
<dbReference type="Proteomes" id="UP000184699">
    <property type="component" value="Unassembled WGS sequence"/>
</dbReference>
<dbReference type="OrthoDB" id="56883at2"/>
<dbReference type="GO" id="GO:0000270">
    <property type="term" value="P:peptidoglycan metabolic process"/>
    <property type="evidence" value="ECO:0007669"/>
    <property type="project" value="TreeGrafter"/>
</dbReference>
<dbReference type="PRINTS" id="PR00922">
    <property type="entry name" value="DADACBPTASE3"/>
</dbReference>
<dbReference type="InterPro" id="IPR000667">
    <property type="entry name" value="Peptidase_S13"/>
</dbReference>
<keyword evidence="4" id="KW-1185">Reference proteome</keyword>
<reference evidence="4" key="1">
    <citation type="submission" date="2016-11" db="EMBL/GenBank/DDBJ databases">
        <authorList>
            <person name="Varghese N."/>
            <person name="Submissions S."/>
        </authorList>
    </citation>
    <scope>NUCLEOTIDE SEQUENCE [LARGE SCALE GENOMIC DNA]</scope>
    <source>
        <strain evidence="4">DSM 8595</strain>
    </source>
</reference>
<dbReference type="RefSeq" id="WP_084183951.1">
    <property type="nucleotide sequence ID" value="NZ_FSRJ01000003.1"/>
</dbReference>
<comment type="similarity">
    <text evidence="1">Belongs to the peptidase S13 family.</text>
</comment>
<keyword evidence="2" id="KW-0378">Hydrolase</keyword>
<dbReference type="STRING" id="232089.SAMN05443544_2430"/>
<gene>
    <name evidence="3" type="ORF">SAMN05443544_2430</name>
</gene>
<evidence type="ECO:0000256" key="1">
    <source>
        <dbReference type="ARBA" id="ARBA00006096"/>
    </source>
</evidence>
<accession>A0A1N6GAS1</accession>
<dbReference type="AlphaFoldDB" id="A0A1N6GAS1"/>
<protein>
    <submittedName>
        <fullName evidence="3">D-alanyl-D-alanine carboxypeptidase / D-alanyl-D-alanine-endopeptidase (Penicillin-binding protein 4)</fullName>
    </submittedName>
</protein>
<dbReference type="PANTHER" id="PTHR30023">
    <property type="entry name" value="D-ALANYL-D-ALANINE CARBOXYPEPTIDASE"/>
    <property type="match status" value="1"/>
</dbReference>
<dbReference type="Gene3D" id="3.40.710.10">
    <property type="entry name" value="DD-peptidase/beta-lactamase superfamily"/>
    <property type="match status" value="2"/>
</dbReference>
<proteinExistence type="inferred from homology"/>
<organism evidence="3 4">
    <name type="scientific">Agromyces cerinus subsp. cerinus</name>
    <dbReference type="NCBI Taxonomy" id="232089"/>
    <lineage>
        <taxon>Bacteria</taxon>
        <taxon>Bacillati</taxon>
        <taxon>Actinomycetota</taxon>
        <taxon>Actinomycetes</taxon>
        <taxon>Micrococcales</taxon>
        <taxon>Microbacteriaceae</taxon>
        <taxon>Agromyces</taxon>
    </lineage>
</organism>